<evidence type="ECO:0008006" key="3">
    <source>
        <dbReference type="Google" id="ProtNLM"/>
    </source>
</evidence>
<dbReference type="Proteomes" id="UP001589568">
    <property type="component" value="Unassembled WGS sequence"/>
</dbReference>
<name>A0ABV5NPF5_9ACTN</name>
<evidence type="ECO:0000313" key="1">
    <source>
        <dbReference type="EMBL" id="MFB9472193.1"/>
    </source>
</evidence>
<keyword evidence="2" id="KW-1185">Reference proteome</keyword>
<comment type="caution">
    <text evidence="1">The sequence shown here is derived from an EMBL/GenBank/DDBJ whole genome shotgun (WGS) entry which is preliminary data.</text>
</comment>
<protein>
    <recommendedName>
        <fullName evidence="3">Helix-turn-helix domain-containing protein</fullName>
    </recommendedName>
</protein>
<organism evidence="1 2">
    <name type="scientific">Nonomuraea salmonea</name>
    <dbReference type="NCBI Taxonomy" id="46181"/>
    <lineage>
        <taxon>Bacteria</taxon>
        <taxon>Bacillati</taxon>
        <taxon>Actinomycetota</taxon>
        <taxon>Actinomycetes</taxon>
        <taxon>Streptosporangiales</taxon>
        <taxon>Streptosporangiaceae</taxon>
        <taxon>Nonomuraea</taxon>
    </lineage>
</organism>
<evidence type="ECO:0000313" key="2">
    <source>
        <dbReference type="Proteomes" id="UP001589568"/>
    </source>
</evidence>
<proteinExistence type="predicted"/>
<sequence length="125" mass="14178">MHDPIQQAAADVARALGTTFDELTDIADILDDHLRADRSEGEILLLALGELTRREPERHDLIGAAEAAEILGISRSRLLLLAEKKPDFPPQRYPHLAAAKLWRRQDIIAFNRTWDRRVGRPPKRS</sequence>
<dbReference type="RefSeq" id="WP_379483752.1">
    <property type="nucleotide sequence ID" value="NZ_JBHMCF010000021.1"/>
</dbReference>
<dbReference type="EMBL" id="JBHMCF010000021">
    <property type="protein sequence ID" value="MFB9472193.1"/>
    <property type="molecule type" value="Genomic_DNA"/>
</dbReference>
<reference evidence="1 2" key="1">
    <citation type="submission" date="2024-09" db="EMBL/GenBank/DDBJ databases">
        <authorList>
            <person name="Sun Q."/>
            <person name="Mori K."/>
        </authorList>
    </citation>
    <scope>NUCLEOTIDE SEQUENCE [LARGE SCALE GENOMIC DNA]</scope>
    <source>
        <strain evidence="1 2">JCM 3324</strain>
    </source>
</reference>
<accession>A0ABV5NPF5</accession>
<gene>
    <name evidence="1" type="ORF">ACFFR3_22000</name>
</gene>